<dbReference type="SUPFAM" id="SSF51126">
    <property type="entry name" value="Pectin lyase-like"/>
    <property type="match status" value="1"/>
</dbReference>
<name>A0ABW0P5S0_9HYPH</name>
<sequence>MARRRTKTLAKPRGAQPGFVPPALRARPRGPVLAAWRQRCLVGQAMALALWNAPAFAQNIITPDGRTQTNVSVSGTTTTITTQTIAAGAGYNSFSRFEQAAGTTVNMHLPQNTGALVNIVRDGPVVVNGILNSYKNGQIGGHIYFSDSAGFTVGPSGVINTGRLTVNTPTREFLDRVISPNGVVDEALAARLRANDVPISPDGRITIDGRINAKRGVTLHGHSVSIAGQITSNATAEDLGERRRRHRTAFAESVNTKGLRQGAAMVARKGGGIEIVAAGTVSVSGRLSANATGRRAAGSIAIRSGKGTTIAATAKITATGAAPSPRLSAGSAAVNTAEGGKVSITSDAAIAIARGAVVDVSAARGVAGKAGSAIVFAGTDLDVADGAVFRGTAGTSGDGGFLELSAKNTVTLGAVDVDLSARNGKAGLLFIDPTDIVIGTGGSANMITNGTDVSLLATNSITIRGDGLIDTRNFNRQAGALSATNASLGNSGNITLEAPKIEVAGQLLAGVSAGSAFSAGNVTLTASQSQTLLSGAATAEAGIKVSGTITGRDVVMTADARAVSSFIDPNAGTLVALAAQTVGGAMFGLNGSYVGSTISSTIEIASTAVIEATRNVSLSASGQQEASLPAITLSGNFPWGAAVSIGEIAGEVRADIASGARITVGGNLDVRASNDVKLGVTALTLTTGQSLVAATVAYGAVDVTTAAKVHSGAIITAGATTNVTVSALTTNSFSTSATAMASAGSVGGIAFAYSDYKAATEAQFGASLGSAASKAGSLTVQAVSDTTKNATSATTTVGNNALFNAGPAGSTVSDLLTKILGEVSNGSSTVPAKVGSAIAIADSGLSAKAFIGADAGGAAPAIHTNGNVAVASRQSDFGVRLIADSSTNSTSTDPTAANPQAQISLSFGIAVGNYNHDSTAFIGPGATVSGLRVGVGATNEMPISNTWTNWAGLSEAISHLNGNLGVVNNILTTYANASSQSSQLGLAGAVDYFRVNNETSAYIASGATITAASLGGAWQTTLADGYEQAWSRAVSVAADTTVHSIDGGGNFGFTGGVNGGAGSAAGGTLLDIGRSSRTVAAIADGATVTAGDLGVTATTSDKMFVIATSSGRSAGVALNGMVSLAGLDNQTLASISNRARITADLVDLRAEQFVSLFSLGGALAGANSGGSGFGVSVARLDATTVTRAFIGDNSSDLSDGRLRGAGTTLGLIRTDSLTVQAATTGRVIAASVAAAAIDFYTSDGAIDFLGDDPFFAKVASATSAQGGGSPSLGLAGSAAMAATQLGTSAWIDGARIENRLQPLSTAVRALNSSIIEIGSGSAAVNLAGTSAPSAALAGAIAYAKLDNSTDAHIAGSTLTNIGNTSVQALAGGRITAVGLGLAGAPGGNGAAAMSVSLGLVTDRVSAAISDSTLLAGSFALGANAVAVNAYQTTDIGIGGGAAYAGAKNGIGLALTYTEIADPDGEEAVSARVTRSRLDSVQSLSVTASGASRIVSSAISAGLGGNGLAGSLVFNTVTPTIRAMIDGSTATPALITTRGDVLVLSDGSRNATLDALITGRQLFAGTDTSQIDFTGSAANNGTANPTGAAILAVAGAVQGGTNNVGVSLLANRIAQSHLATIDQVDLTAGGLVTLRAQDGATITGVAVGLGVATGAFAGTASVVLQSIGNVARAGITGSGTSITAAGLDVTGTVASTIRASAGSLGLGIGTAAIGLSVVESDIANEADATVADATIRTSGDVLLRAGSTATIDTLAIGIAMSRNVGLAGSIANNSIATDVAATVAGADIIAGNNLGLFATNTDRITVSAGALGATLGAPSVAGGLSVVNNTIGGASTASIGAGSTVDARAGGSGALNYQAGQLVTAFDLSTATDPSAAQPSLAMTARSVRGLGVVATSQQSVLANAVTGGVAIFPVSGAVAIVPIRNVLGGSTAAVIDGSAVNTRLTGTDSTAVAIEAASHSYAATFITVGSIGGVAAAGADANTVMQRSTRAALTGSTLGTTTPGFTRPGVTALDIAANASQSATGTVIGFAVGLGGAAASGIVNSFAATTTATLDQGLVTAGRVAVNAESRNGFYGFATVAAGGGVGLGSAFTVGTSRNTTLATIGGGAGQTTLNLNGALAVAARSSNDFTLLATGGAAGGFAGVAGMVNFIDVENETRAGLYGVVATLRPASAAGIDVSANETTRITPTTAAGATGSMGAGAAATIASLDSRVLADITGSTLSAPDAVLASATSQRIVDARTVTLAVGGTAGIGASVAVISVGTATPAGAAAELNANGDGTLARVSQLTAGNADLVLSASGLSAYRSYRGTAGASMTDAALRDAAQAEFDLLLASGTVSNGTLTLGSAGVTALRSAAATALGIASPSDAQVRSWAAQRYAALTGGSVAYLMSDAGVSAYRSTVTATLPGATDDQIRSAANDAYARLLANGTVSNGVLTLSTAGLAAYRAEASTALGRTATDAEVRSYAAQQYSFFTANRSRIVAPASQSASALLDSADSRTAATVTGGSIASGSVAVSALSQTTTSNLATGVGAGGAAGVGAATAYTTIGDKVSATLDQIAVTTGSITLSARSADGSGSAVAVEARAGAGALGAAAGAAVAEGTLSNTVAARLGGTLTVTGATSVTAENSQTGRSDAFGATVAGGLALGVSLAKSSVTSTISSELAAGASLTGTGLTIGVTSTGAAHAAAVAGVGGLLAAGAGAEATATDSTDTLAVIRSGARAQVGTGTIAVRADASPDAKASATGVAVAGGLAVGTAIANATVDPLVRALIEGNASLPSLAQFTAGNLSVRATGSVFGTALGDAIDLSDSTSGFARGGLSAAASALAASGAFYVSATGTRASASNTARVTASVGDNVRLPAATVTVAASNTTAQGATASGITGGTAAIGVVLAEADADTATTASLGNGVRMEAAGSGSLAVTATGSDTQVVRSQAGSGGLYAGSGAEGRTSSRSAVTASLGADAIIHTGLVTVAASHDTRYAALVDSLQAAALGASAALAENKAENIAVLTSLGARSRLTAAGPGTAGCALTSCLQAIALTSRNGFEQLALGDSVRAAAGGGINGAGATSTTTLSGTSRVVLADDVALAAGTSPTGAPGPILIQAWSELTGDDAATLTTGGLLQGAGVASRYTATVNNEVTLGLRSTVTSFGVINIGTYTTADVRTNAYVSTYGVAGVGVADADVTLKTRNTVGIGANAALLGLGDVNVTAGRDGSGLRTNSLTGRATALGYVRGLIAVPDADASTDLQNHARVEVASGASIASAQNVTLGGYDGLLNAYADGTGYGYQLFFIPVANDSSSPGASSSSTLVMNGTATAGIYNTQRIEIGCGTNATQQCGVNDTPTIRFVSGAPVTANINGAFNAVSYINALYDSSVAGTLISGVSGSPVTAVRLSQLYAAGGNVYVGGRTVSGNGTLTARGGPSITVINRSNAYLVLDGGAYIPESTGGQIVGASGGLTRNSNPDATPVITIDNAYAGALDASGNGPALLIAGDVTNLAGVVSINNTLGSFGFSGQRIDALQFNVTVPNGAVAVSSNGPNGLYNAGASPQAEYGSYIVYPGGGQGTTLNPNEAIYAAANALAAAAGVSNVNYFLYGTQADGQTRNWSLQFFGNCAGYIADSGYNCATGYNIGNDIRMTLIPTVPTYRTSNPTAQGGGTQIYGAQVAIKATTININASIEAGRITNWSGTIAANIGTILSSVRQGYLDAGTTSASFASIFGGGWANPGAAPVVYDVVNHRLILNDVNASSGGGSVLLDGQIISTNTIGRIKVNGGFGDVSLVNNSGLDLVTSRINTGTAAGVNASVSKITIVDRLITSGPNTTVYAYTPGSGIAVYKTNNGAQPVLGTTTPVAFVSGDTTSYTPVAGTRYEWTQQALLERVGLTVANRNQRDVVSYWVYSSGTSSNPWVYVDAQSPSTNPGADPRYWWSRSAQSPSATPVSGRLTNNTSLTNIGLTQTITGGHLDFINNSASYGGCQLGSPNYCDRGFVGQPGASQAVWDYNYATRAFVQVTASVKADNPFAISFAGNAAGRVNIQTNGGLLLQGNVVNPSGSTTLNATGGAITQAANVSILSKDLTLNARDAIGTATQAITTTLTSGASLAAATGSGGIHLDITGGARITTLRADGNPNAYGDVVVRATGNLEAAAQSGANIIGRNITLSSETGGVGSLTTAMKLRAMATQLPNGSFVDGVVNVSALGDVGISQLAGDLRVGEIRSDAGDVRIEVGNGRLVSATGQTSAQALSAEQLSKVSRALNLTANDGAATAAQASIATFEGQVTQAYGLYSALIGNGSVDGNGAFRLNDAAIPLYQAFADAALGRTASAQEVKTYAAGRYAAYAGAFEIAYGAGWATQARFQPATLQSNYSFRTTDADAASGIVNRIAGDAVWTDRQLVSAINQSALQPTSGSVGNGTALVVGRDVTLVTAGSIGSLAADMQVSLDSIRNGTISDAELAALSVATTPGSVKIMGRRLDGSLVEVTDLGNVPNGVTLARVDVSQTAPLFINATGTFNASAQGDIYVQATANVPSSTTPRSAGATLNLGAISATGTVNLQAPLAITVATQADGTTPRSPVQIQTGGDLVLVAGGGGIGSTATPLTYQIGGRLVSASAAAGDVALVAQAGNAEIGRIFASGNASLTARGGSILGYLPGVAIAATSIRLDASGDVGSASAALGLQSASTGSVTGQIGGRAWLAAPTTAGQAPSTLRLGDLAATAGVAATADGAIEVLGNLRSSQGGVSLTGATIAMAAGSQISATGAVTLASAGTITLGKVASTLAAPAGGASIALTAAGMILGNGDTGTLLDASVSGGVVTLLAGGDIGSGHAPLALDAPSLSARSLNGHLNLAATTVRATNLAADAGSIMLTASGTLAVDAATSAGATALSAANGTLTIGTLLAGAASTLDASGLVTITSATTTAGDLAITSTSAGITAGTLVASRDATLNAATAVSVTTSLTAGRTANATTSSGTLGIASLLAGTDATLNASGAVTLGAATATTGDLAITSTNAGITAATLVAGRDTTLNAATAVSVTTSLTAGRTANVTAGSGTLGIASLLAGTDATLNATGAVTLATATATTGDLAITSTNAGITAATLIAGRDATLNAGTAVSVTTSLTAGRTANVTAAGGTLGIASLLAGTDATLNASGAVTLGAATATTGDLAITSTNADITAATLVAGRDATLNAATAVSVTTSLTAGRTADVTAGSGTLGIASLLAGTDATLAASGAVTLGDATTTTGDLAITTTGAGITAATLIAGRDATLNAATSIAVTASLTAGRDAVLSAIGGSIDIARLSAGGLRLSSSASLTLGTLVSTLGAIALTSTGGSIDATEITAAGDVTLTAAGAIRVAQTLSAGGAATAAAGGVLEIDRLEAGTTATLTAAGAATLGEGTTLAGDLTLRSIGGDVTAQALRAAASLRVDAAGAITVPVLDAGRDLVLSAGGALRTEQAEARGGDLGATVGSAVATRLASSGNLALSGSGRLDLGSLSSGGDLAVASRGGSLAILSARSTGRSAIDAEGDLGLGSVTGAEIALASRNGSLGAETIDAAGLATLTTAGRLAVGSLSARDIRATAGSTLDVTTLTAGGNAELRSGTTMTLRTARIGRDATLVAGDTLTVREIATTTGDLSLTTSGALVGGTLTSGGWTRLSASSLAVTRLTSRRAAEIATLGTLDLAEASVGGDVTLTSTAANLDLGTVLSDGSATLRAAGSIRAARIAAADVLALQAGLSGTGSIAIERGAALTTTASAPDEVRLGRFGAGASITILGTRISADIVQLPSGGSLPLALDIGGVRETVAEMAELSVEAAALRVGRLALRDGRLATTAGDLGILRATIPGALTLTTPAMSVLANNRSLAPVTGYDVQLYPKDRPFFLNVNGSRLSTDAFIIQADSDVAQLSSSFGSSMARDLARLGTLFPSAPSFGETARRFVLGEDGRWRGVSGDPETTASIGGTSGPRVNLGGAEGQP</sequence>
<evidence type="ECO:0000313" key="2">
    <source>
        <dbReference type="EMBL" id="MFC5507062.1"/>
    </source>
</evidence>
<dbReference type="NCBIfam" id="NF012204">
    <property type="entry name" value="adhes_FxxPxG"/>
    <property type="match status" value="1"/>
</dbReference>
<dbReference type="EMBL" id="JBHSLU010000061">
    <property type="protein sequence ID" value="MFC5507062.1"/>
    <property type="molecule type" value="Genomic_DNA"/>
</dbReference>
<reference evidence="3" key="1">
    <citation type="journal article" date="2019" name="Int. J. Syst. Evol. Microbiol.">
        <title>The Global Catalogue of Microorganisms (GCM) 10K type strain sequencing project: providing services to taxonomists for standard genome sequencing and annotation.</title>
        <authorList>
            <consortium name="The Broad Institute Genomics Platform"/>
            <consortium name="The Broad Institute Genome Sequencing Center for Infectious Disease"/>
            <person name="Wu L."/>
            <person name="Ma J."/>
        </authorList>
    </citation>
    <scope>NUCLEOTIDE SEQUENCE [LARGE SCALE GENOMIC DNA]</scope>
    <source>
        <strain evidence="3">CCUG 43117</strain>
    </source>
</reference>
<accession>A0ABW0P5S0</accession>
<dbReference type="InterPro" id="IPR012334">
    <property type="entry name" value="Pectin_lyas_fold"/>
</dbReference>
<evidence type="ECO:0000313" key="3">
    <source>
        <dbReference type="Proteomes" id="UP001596060"/>
    </source>
</evidence>
<keyword evidence="3" id="KW-1185">Reference proteome</keyword>
<gene>
    <name evidence="2" type="ORF">ACFPN9_17635</name>
</gene>
<feature type="region of interest" description="Disordered" evidence="1">
    <location>
        <begin position="5941"/>
        <end position="5971"/>
    </location>
</feature>
<dbReference type="InterPro" id="IPR011050">
    <property type="entry name" value="Pectin_lyase_fold/virulence"/>
</dbReference>
<dbReference type="RefSeq" id="WP_377817341.1">
    <property type="nucleotide sequence ID" value="NZ_JBHSLU010000061.1"/>
</dbReference>
<proteinExistence type="predicted"/>
<protein>
    <submittedName>
        <fullName evidence="2">Leukotoxin LktA family filamentous adhesin</fullName>
    </submittedName>
</protein>
<dbReference type="Proteomes" id="UP001596060">
    <property type="component" value="Unassembled WGS sequence"/>
</dbReference>
<comment type="caution">
    <text evidence="2">The sequence shown here is derived from an EMBL/GenBank/DDBJ whole genome shotgun (WGS) entry which is preliminary data.</text>
</comment>
<dbReference type="Gene3D" id="2.160.20.10">
    <property type="entry name" value="Single-stranded right-handed beta-helix, Pectin lyase-like"/>
    <property type="match status" value="1"/>
</dbReference>
<evidence type="ECO:0000256" key="1">
    <source>
        <dbReference type="SAM" id="MobiDB-lite"/>
    </source>
</evidence>
<organism evidence="2 3">
    <name type="scientific">Bosea massiliensis</name>
    <dbReference type="NCBI Taxonomy" id="151419"/>
    <lineage>
        <taxon>Bacteria</taxon>
        <taxon>Pseudomonadati</taxon>
        <taxon>Pseudomonadota</taxon>
        <taxon>Alphaproteobacteria</taxon>
        <taxon>Hyphomicrobiales</taxon>
        <taxon>Boseaceae</taxon>
        <taxon>Bosea</taxon>
    </lineage>
</organism>